<dbReference type="InterPro" id="IPR051540">
    <property type="entry name" value="S-2-haloacid_dehalogenase"/>
</dbReference>
<reference evidence="3 5" key="2">
    <citation type="submission" date="2019-04" db="EMBL/GenBank/DDBJ databases">
        <title>Draft genome sequence data and analysis of a Fermenting Bacterium, Geotoga petraea strain HO-Geo1, isolated from heavy-oil petroleum reservoir in Russia.</title>
        <authorList>
            <person name="Grouzdev D.S."/>
            <person name="Semenova E.M."/>
            <person name="Sokolova D.S."/>
            <person name="Tourova T.P."/>
            <person name="Poltaraus A.B."/>
            <person name="Nazina T.N."/>
        </authorList>
    </citation>
    <scope>NUCLEOTIDE SEQUENCE [LARGE SCALE GENOMIC DNA]</scope>
    <source>
        <strain evidence="3 5">HO-Geo1</strain>
    </source>
</reference>
<organism evidence="2 4">
    <name type="scientific">Geotoga petraea</name>
    <dbReference type="NCBI Taxonomy" id="28234"/>
    <lineage>
        <taxon>Bacteria</taxon>
        <taxon>Thermotogati</taxon>
        <taxon>Thermotogota</taxon>
        <taxon>Thermotogae</taxon>
        <taxon>Petrotogales</taxon>
        <taxon>Petrotogaceae</taxon>
        <taxon>Geotoga</taxon>
    </lineage>
</organism>
<dbReference type="Gene3D" id="3.40.50.1000">
    <property type="entry name" value="HAD superfamily/HAD-like"/>
    <property type="match status" value="1"/>
</dbReference>
<dbReference type="InterPro" id="IPR006439">
    <property type="entry name" value="HAD-SF_hydro_IA"/>
</dbReference>
<sequence>MIKAVIFDLFGTLVDADNLFKPITYELSIETNIDFDEIEGTMYNLYEKVFDGHHEKEFKPERYYYRILFNKLKVLYGLTENSDYYVDLMYETFGRLKKYDDADIIEKLRDQKYKIGIITNADIYFVKKVLQKNDIYYDDLIISEDSKVYKPHKKIFESSLDNLEVNKDEAIFIGDNVEADYYGAKNFGMKALLIDRSDKYKLENVEKITNLKQIEDHLR</sequence>
<dbReference type="RefSeq" id="WP_091403450.1">
    <property type="nucleotide sequence ID" value="NZ_FMYV01000004.1"/>
</dbReference>
<evidence type="ECO:0000256" key="1">
    <source>
        <dbReference type="ARBA" id="ARBA00022801"/>
    </source>
</evidence>
<dbReference type="AlphaFoldDB" id="A0A1G6LMN5"/>
<dbReference type="Pfam" id="PF00702">
    <property type="entry name" value="Hydrolase"/>
    <property type="match status" value="1"/>
</dbReference>
<dbReference type="PANTHER" id="PTHR43316">
    <property type="entry name" value="HYDROLASE, HALOACID DELAHOGENASE-RELATED"/>
    <property type="match status" value="1"/>
</dbReference>
<proteinExistence type="predicted"/>
<dbReference type="SUPFAM" id="SSF56784">
    <property type="entry name" value="HAD-like"/>
    <property type="match status" value="1"/>
</dbReference>
<evidence type="ECO:0000313" key="4">
    <source>
        <dbReference type="Proteomes" id="UP000199322"/>
    </source>
</evidence>
<reference evidence="2 4" key="1">
    <citation type="submission" date="2016-10" db="EMBL/GenBank/DDBJ databases">
        <authorList>
            <person name="de Groot N.N."/>
        </authorList>
    </citation>
    <scope>NUCLEOTIDE SEQUENCE [LARGE SCALE GENOMIC DNA]</scope>
    <source>
        <strain evidence="2 4">WG14</strain>
    </source>
</reference>
<dbReference type="SFLD" id="SFLDG01129">
    <property type="entry name" value="C1.5:_HAD__Beta-PGM__Phosphata"/>
    <property type="match status" value="1"/>
</dbReference>
<accession>A0A1G6LMN5</accession>
<evidence type="ECO:0000313" key="3">
    <source>
        <dbReference type="EMBL" id="TGG87597.1"/>
    </source>
</evidence>
<dbReference type="EMBL" id="SRME01000004">
    <property type="protein sequence ID" value="TGG87597.1"/>
    <property type="molecule type" value="Genomic_DNA"/>
</dbReference>
<dbReference type="PRINTS" id="PR00413">
    <property type="entry name" value="HADHALOGNASE"/>
</dbReference>
<dbReference type="InterPro" id="IPR036412">
    <property type="entry name" value="HAD-like_sf"/>
</dbReference>
<dbReference type="InterPro" id="IPR023214">
    <property type="entry name" value="HAD_sf"/>
</dbReference>
<protein>
    <submittedName>
        <fullName evidence="3">HAD family hydrolase</fullName>
    </submittedName>
    <submittedName>
        <fullName evidence="2">Putative hydrolase of the HAD superfamily</fullName>
    </submittedName>
</protein>
<dbReference type="NCBIfam" id="TIGR01549">
    <property type="entry name" value="HAD-SF-IA-v1"/>
    <property type="match status" value="1"/>
</dbReference>
<dbReference type="Gene3D" id="1.10.150.240">
    <property type="entry name" value="Putative phosphatase, domain 2"/>
    <property type="match status" value="1"/>
</dbReference>
<dbReference type="GO" id="GO:0016787">
    <property type="term" value="F:hydrolase activity"/>
    <property type="evidence" value="ECO:0007669"/>
    <property type="project" value="UniProtKB-KW"/>
</dbReference>
<gene>
    <name evidence="3" type="ORF">E4650_07595</name>
    <name evidence="2" type="ORF">SAMN04488588_1086</name>
</gene>
<dbReference type="OrthoDB" id="9794086at2"/>
<dbReference type="PANTHER" id="PTHR43316:SF3">
    <property type="entry name" value="HALOACID DEHALOGENASE, TYPE II (AFU_ORTHOLOGUE AFUA_2G07750)-RELATED"/>
    <property type="match status" value="1"/>
</dbReference>
<dbReference type="EMBL" id="FMYV01000004">
    <property type="protein sequence ID" value="SDC44538.1"/>
    <property type="molecule type" value="Genomic_DNA"/>
</dbReference>
<dbReference type="SFLD" id="SFLDS00003">
    <property type="entry name" value="Haloacid_Dehalogenase"/>
    <property type="match status" value="1"/>
</dbReference>
<dbReference type="STRING" id="28234.SAMN04488588_1086"/>
<keyword evidence="4" id="KW-1185">Reference proteome</keyword>
<dbReference type="Proteomes" id="UP000199322">
    <property type="component" value="Unassembled WGS sequence"/>
</dbReference>
<dbReference type="Proteomes" id="UP000297288">
    <property type="component" value="Unassembled WGS sequence"/>
</dbReference>
<keyword evidence="1 2" id="KW-0378">Hydrolase</keyword>
<name>A0A1G6LMN5_9BACT</name>
<evidence type="ECO:0000313" key="5">
    <source>
        <dbReference type="Proteomes" id="UP000297288"/>
    </source>
</evidence>
<dbReference type="InterPro" id="IPR023198">
    <property type="entry name" value="PGP-like_dom2"/>
</dbReference>
<evidence type="ECO:0000313" key="2">
    <source>
        <dbReference type="EMBL" id="SDC44538.1"/>
    </source>
</evidence>